<name>A0A915HX90_ROMCU</name>
<evidence type="ECO:0000313" key="2">
    <source>
        <dbReference type="Proteomes" id="UP000887565"/>
    </source>
</evidence>
<organism evidence="2 3">
    <name type="scientific">Romanomermis culicivorax</name>
    <name type="common">Nematode worm</name>
    <dbReference type="NCBI Taxonomy" id="13658"/>
    <lineage>
        <taxon>Eukaryota</taxon>
        <taxon>Metazoa</taxon>
        <taxon>Ecdysozoa</taxon>
        <taxon>Nematoda</taxon>
        <taxon>Enoplea</taxon>
        <taxon>Dorylaimia</taxon>
        <taxon>Mermithida</taxon>
        <taxon>Mermithoidea</taxon>
        <taxon>Mermithidae</taxon>
        <taxon>Romanomermis</taxon>
    </lineage>
</organism>
<reference evidence="3" key="1">
    <citation type="submission" date="2022-11" db="UniProtKB">
        <authorList>
            <consortium name="WormBaseParasite"/>
        </authorList>
    </citation>
    <scope>IDENTIFICATION</scope>
</reference>
<sequence length="140" mass="15570">MRLTLLKSPHFFNQPNANVAIFNRPPDALEKLFADIAKDVPKYNKYVDIYKEKIAQKAEAAKKAKEAEQTAVKSQTTEGAKTSEVQDTIGESALESEFINLRAQNLDDLPISQSAQSEVGKQLTKLRGRRSGEFSEVWGG</sequence>
<proteinExistence type="predicted"/>
<evidence type="ECO:0000313" key="3">
    <source>
        <dbReference type="WBParaSite" id="nRc.2.0.1.t06048-RA"/>
    </source>
</evidence>
<keyword evidence="2" id="KW-1185">Reference proteome</keyword>
<dbReference type="AlphaFoldDB" id="A0A915HX90"/>
<protein>
    <submittedName>
        <fullName evidence="3">ATP synthase-coupling factor 6, mitochondrial</fullName>
    </submittedName>
</protein>
<dbReference type="WBParaSite" id="nRc.2.0.1.t06048-RA">
    <property type="protein sequence ID" value="nRc.2.0.1.t06048-RA"/>
    <property type="gene ID" value="nRc.2.0.1.g06048"/>
</dbReference>
<accession>A0A915HX90</accession>
<feature type="region of interest" description="Disordered" evidence="1">
    <location>
        <begin position="112"/>
        <end position="140"/>
    </location>
</feature>
<evidence type="ECO:0000256" key="1">
    <source>
        <dbReference type="SAM" id="MobiDB-lite"/>
    </source>
</evidence>
<dbReference type="Proteomes" id="UP000887565">
    <property type="component" value="Unplaced"/>
</dbReference>